<dbReference type="SUPFAM" id="SSF56349">
    <property type="entry name" value="DNA breaking-rejoining enzymes"/>
    <property type="match status" value="1"/>
</dbReference>
<accession>A0A9P0NT91</accession>
<keyword evidence="1" id="KW-0238">DNA-binding</keyword>
<dbReference type="AlphaFoldDB" id="A0A9P0NT91"/>
<dbReference type="PANTHER" id="PTHR35617">
    <property type="entry name" value="PHAGE_INTEGRASE DOMAIN-CONTAINING PROTEIN"/>
    <property type="match status" value="1"/>
</dbReference>
<dbReference type="PROSITE" id="PS51898">
    <property type="entry name" value="TYR_RECOMBINASE"/>
    <property type="match status" value="1"/>
</dbReference>
<proteinExistence type="predicted"/>
<dbReference type="OrthoDB" id="5960276at2759"/>
<sequence>MKQYEGTYKLWWQYCQTADVDMYKAKVNHVISFLQSLFDAKNYQFGTFNSHRSALSLILGENIQKDYRISRYMKGIAKLRPSRPKYNCTWDPQQVINFLEKWDNSKISLQHLSYKVATLLTLVTGQRIQTISLIRTSNFRESSSDIQILITDQIKTSNINKLQPCLQIPFFLENPSICPATAIKNYLEITREKRSASDDRLFITHKSPHKPATKQTVSRWVKNTLKLAGIDTDIFKPHSARHASTSAALKSGIPMESIMQAAGWIRETTFTRFYQRKIVNNTTFAEQILSLES</sequence>
<evidence type="ECO:0000259" key="3">
    <source>
        <dbReference type="PROSITE" id="PS51898"/>
    </source>
</evidence>
<name>A0A9P0NT91_ACAOB</name>
<dbReference type="GO" id="GO:0006310">
    <property type="term" value="P:DNA recombination"/>
    <property type="evidence" value="ECO:0007669"/>
    <property type="project" value="UniProtKB-KW"/>
</dbReference>
<protein>
    <recommendedName>
        <fullName evidence="3">Tyr recombinase domain-containing protein</fullName>
    </recommendedName>
</protein>
<dbReference type="EMBL" id="CAKOFQ010006658">
    <property type="protein sequence ID" value="CAH1955136.1"/>
    <property type="molecule type" value="Genomic_DNA"/>
</dbReference>
<gene>
    <name evidence="4" type="ORF">ACAOBT_LOCUS922</name>
</gene>
<dbReference type="Gene3D" id="1.10.150.130">
    <property type="match status" value="1"/>
</dbReference>
<reference evidence="4" key="1">
    <citation type="submission" date="2022-03" db="EMBL/GenBank/DDBJ databases">
        <authorList>
            <person name="Sayadi A."/>
        </authorList>
    </citation>
    <scope>NUCLEOTIDE SEQUENCE</scope>
</reference>
<dbReference type="Gene3D" id="1.10.443.10">
    <property type="entry name" value="Intergrase catalytic core"/>
    <property type="match status" value="1"/>
</dbReference>
<dbReference type="Pfam" id="PF00589">
    <property type="entry name" value="Phage_integrase"/>
    <property type="match status" value="1"/>
</dbReference>
<evidence type="ECO:0000313" key="4">
    <source>
        <dbReference type="EMBL" id="CAH1955136.1"/>
    </source>
</evidence>
<keyword evidence="2" id="KW-0233">DNA recombination</keyword>
<dbReference type="InterPro" id="IPR002104">
    <property type="entry name" value="Integrase_catalytic"/>
</dbReference>
<dbReference type="Proteomes" id="UP001152888">
    <property type="component" value="Unassembled WGS sequence"/>
</dbReference>
<comment type="caution">
    <text evidence="4">The sequence shown here is derived from an EMBL/GenBank/DDBJ whole genome shotgun (WGS) entry which is preliminary data.</text>
</comment>
<dbReference type="CDD" id="cd00397">
    <property type="entry name" value="DNA_BRE_C"/>
    <property type="match status" value="1"/>
</dbReference>
<keyword evidence="5" id="KW-1185">Reference proteome</keyword>
<evidence type="ECO:0000256" key="1">
    <source>
        <dbReference type="ARBA" id="ARBA00023125"/>
    </source>
</evidence>
<dbReference type="InterPro" id="IPR010998">
    <property type="entry name" value="Integrase_recombinase_N"/>
</dbReference>
<evidence type="ECO:0000256" key="2">
    <source>
        <dbReference type="ARBA" id="ARBA00023172"/>
    </source>
</evidence>
<organism evidence="4 5">
    <name type="scientific">Acanthoscelides obtectus</name>
    <name type="common">Bean weevil</name>
    <name type="synonym">Bruchus obtectus</name>
    <dbReference type="NCBI Taxonomy" id="200917"/>
    <lineage>
        <taxon>Eukaryota</taxon>
        <taxon>Metazoa</taxon>
        <taxon>Ecdysozoa</taxon>
        <taxon>Arthropoda</taxon>
        <taxon>Hexapoda</taxon>
        <taxon>Insecta</taxon>
        <taxon>Pterygota</taxon>
        <taxon>Neoptera</taxon>
        <taxon>Endopterygota</taxon>
        <taxon>Coleoptera</taxon>
        <taxon>Polyphaga</taxon>
        <taxon>Cucujiformia</taxon>
        <taxon>Chrysomeloidea</taxon>
        <taxon>Chrysomelidae</taxon>
        <taxon>Bruchinae</taxon>
        <taxon>Bruchini</taxon>
        <taxon>Acanthoscelides</taxon>
    </lineage>
</organism>
<dbReference type="InterPro" id="IPR013762">
    <property type="entry name" value="Integrase-like_cat_sf"/>
</dbReference>
<feature type="domain" description="Tyr recombinase" evidence="3">
    <location>
        <begin position="83"/>
        <end position="289"/>
    </location>
</feature>
<dbReference type="PANTHER" id="PTHR35617:SF3">
    <property type="entry name" value="CORE-BINDING (CB) DOMAIN-CONTAINING PROTEIN"/>
    <property type="match status" value="1"/>
</dbReference>
<dbReference type="GO" id="GO:0003677">
    <property type="term" value="F:DNA binding"/>
    <property type="evidence" value="ECO:0007669"/>
    <property type="project" value="UniProtKB-KW"/>
</dbReference>
<dbReference type="GO" id="GO:0015074">
    <property type="term" value="P:DNA integration"/>
    <property type="evidence" value="ECO:0007669"/>
    <property type="project" value="InterPro"/>
</dbReference>
<evidence type="ECO:0000313" key="5">
    <source>
        <dbReference type="Proteomes" id="UP001152888"/>
    </source>
</evidence>
<dbReference type="InterPro" id="IPR011010">
    <property type="entry name" value="DNA_brk_join_enz"/>
</dbReference>